<evidence type="ECO:0000313" key="3">
    <source>
        <dbReference type="Proteomes" id="UP000288716"/>
    </source>
</evidence>
<gene>
    <name evidence="2" type="ORF">B4U80_01418</name>
</gene>
<organism evidence="2 3">
    <name type="scientific">Leptotrombidium deliense</name>
    <dbReference type="NCBI Taxonomy" id="299467"/>
    <lineage>
        <taxon>Eukaryota</taxon>
        <taxon>Metazoa</taxon>
        <taxon>Ecdysozoa</taxon>
        <taxon>Arthropoda</taxon>
        <taxon>Chelicerata</taxon>
        <taxon>Arachnida</taxon>
        <taxon>Acari</taxon>
        <taxon>Acariformes</taxon>
        <taxon>Trombidiformes</taxon>
        <taxon>Prostigmata</taxon>
        <taxon>Anystina</taxon>
        <taxon>Parasitengona</taxon>
        <taxon>Trombiculoidea</taxon>
        <taxon>Trombiculidae</taxon>
        <taxon>Leptotrombidium</taxon>
    </lineage>
</organism>
<proteinExistence type="predicted"/>
<feature type="domain" description="C2" evidence="1">
    <location>
        <begin position="10"/>
        <end position="45"/>
    </location>
</feature>
<dbReference type="VEuPathDB" id="VectorBase:LDEU012547"/>
<feature type="domain" description="C2" evidence="1">
    <location>
        <begin position="52"/>
        <end position="81"/>
    </location>
</feature>
<dbReference type="GO" id="GO:0031045">
    <property type="term" value="C:dense core granule"/>
    <property type="evidence" value="ECO:0007669"/>
    <property type="project" value="TreeGrafter"/>
</dbReference>
<evidence type="ECO:0000313" key="2">
    <source>
        <dbReference type="EMBL" id="RWS19493.1"/>
    </source>
</evidence>
<dbReference type="GO" id="GO:0005886">
    <property type="term" value="C:plasma membrane"/>
    <property type="evidence" value="ECO:0007669"/>
    <property type="project" value="TreeGrafter"/>
</dbReference>
<evidence type="ECO:0000259" key="1">
    <source>
        <dbReference type="Pfam" id="PF00168"/>
    </source>
</evidence>
<dbReference type="GO" id="GO:0001786">
    <property type="term" value="F:phosphatidylserine binding"/>
    <property type="evidence" value="ECO:0007669"/>
    <property type="project" value="TreeGrafter"/>
</dbReference>
<dbReference type="GO" id="GO:0048488">
    <property type="term" value="P:synaptic vesicle endocytosis"/>
    <property type="evidence" value="ECO:0007669"/>
    <property type="project" value="TreeGrafter"/>
</dbReference>
<dbReference type="STRING" id="299467.A0A443RVU9"/>
<dbReference type="SUPFAM" id="SSF49562">
    <property type="entry name" value="C2 domain (Calcium/lipid-binding domain, CaLB)"/>
    <property type="match status" value="2"/>
</dbReference>
<dbReference type="AlphaFoldDB" id="A0A443RVU9"/>
<dbReference type="GO" id="GO:0005544">
    <property type="term" value="F:calcium-dependent phospholipid binding"/>
    <property type="evidence" value="ECO:0007669"/>
    <property type="project" value="TreeGrafter"/>
</dbReference>
<dbReference type="Proteomes" id="UP000288716">
    <property type="component" value="Unassembled WGS sequence"/>
</dbReference>
<dbReference type="GO" id="GO:0048791">
    <property type="term" value="P:calcium ion-regulated exocytosis of neurotransmitter"/>
    <property type="evidence" value="ECO:0007669"/>
    <property type="project" value="TreeGrafter"/>
</dbReference>
<accession>A0A443RVU9</accession>
<dbReference type="PANTHER" id="PTHR10024:SF227">
    <property type="entry name" value="SYNAPTOTAGMIN 1"/>
    <property type="match status" value="1"/>
</dbReference>
<dbReference type="GO" id="GO:0030672">
    <property type="term" value="C:synaptic vesicle membrane"/>
    <property type="evidence" value="ECO:0007669"/>
    <property type="project" value="TreeGrafter"/>
</dbReference>
<dbReference type="GO" id="GO:0030276">
    <property type="term" value="F:clathrin binding"/>
    <property type="evidence" value="ECO:0007669"/>
    <property type="project" value="TreeGrafter"/>
</dbReference>
<dbReference type="OrthoDB" id="67700at2759"/>
<dbReference type="GO" id="GO:0000149">
    <property type="term" value="F:SNARE binding"/>
    <property type="evidence" value="ECO:0007669"/>
    <property type="project" value="TreeGrafter"/>
</dbReference>
<dbReference type="InterPro" id="IPR000008">
    <property type="entry name" value="C2_dom"/>
</dbReference>
<name>A0A443RVU9_9ACAR</name>
<reference evidence="2 3" key="1">
    <citation type="journal article" date="2018" name="Gigascience">
        <title>Genomes of trombidid mites reveal novel predicted allergens and laterally-transferred genes associated with secondary metabolism.</title>
        <authorList>
            <person name="Dong X."/>
            <person name="Chaisiri K."/>
            <person name="Xia D."/>
            <person name="Armstrong S.D."/>
            <person name="Fang Y."/>
            <person name="Donnelly M.J."/>
            <person name="Kadowaki T."/>
            <person name="McGarry J.W."/>
            <person name="Darby A.C."/>
            <person name="Makepeace B.L."/>
        </authorList>
    </citation>
    <scope>NUCLEOTIDE SEQUENCE [LARGE SCALE GENOMIC DNA]</scope>
    <source>
        <strain evidence="2">UoL-UT</strain>
    </source>
</reference>
<sequence>MRSKRKRWSSIYDYDRFSKHDQIGKIKIPMNHVDLAQTIEEWRDLQYVPTSGKLTVCILEAKNLKKMNLGGLSDPYVKIALMSN</sequence>
<keyword evidence="3" id="KW-1185">Reference proteome</keyword>
<dbReference type="GO" id="GO:0005509">
    <property type="term" value="F:calcium ion binding"/>
    <property type="evidence" value="ECO:0007669"/>
    <property type="project" value="TreeGrafter"/>
</dbReference>
<protein>
    <submittedName>
        <fullName evidence="2">Synaptotagmin-2-like isoform X2</fullName>
    </submittedName>
</protein>
<dbReference type="EMBL" id="NCKV01025575">
    <property type="protein sequence ID" value="RWS19493.1"/>
    <property type="molecule type" value="Genomic_DNA"/>
</dbReference>
<feature type="non-terminal residue" evidence="2">
    <location>
        <position position="84"/>
    </location>
</feature>
<comment type="caution">
    <text evidence="2">The sequence shown here is derived from an EMBL/GenBank/DDBJ whole genome shotgun (WGS) entry which is preliminary data.</text>
</comment>
<dbReference type="InterPro" id="IPR035892">
    <property type="entry name" value="C2_domain_sf"/>
</dbReference>
<dbReference type="PANTHER" id="PTHR10024">
    <property type="entry name" value="SYNAPTOTAGMIN"/>
    <property type="match status" value="1"/>
</dbReference>
<dbReference type="Gene3D" id="2.60.40.150">
    <property type="entry name" value="C2 domain"/>
    <property type="match status" value="2"/>
</dbReference>
<dbReference type="GO" id="GO:0030424">
    <property type="term" value="C:axon"/>
    <property type="evidence" value="ECO:0007669"/>
    <property type="project" value="TreeGrafter"/>
</dbReference>
<dbReference type="Pfam" id="PF00168">
    <property type="entry name" value="C2"/>
    <property type="match status" value="2"/>
</dbReference>